<name>A0A6H9Z2E4_9ACTN</name>
<feature type="domain" description="Methyltransferase" evidence="2">
    <location>
        <begin position="116"/>
        <end position="213"/>
    </location>
</feature>
<gene>
    <name evidence="3" type="ORF">F8566_13190</name>
</gene>
<keyword evidence="4" id="KW-1185">Reference proteome</keyword>
<organism evidence="3 4">
    <name type="scientific">Actinomadura rudentiformis</name>
    <dbReference type="NCBI Taxonomy" id="359158"/>
    <lineage>
        <taxon>Bacteria</taxon>
        <taxon>Bacillati</taxon>
        <taxon>Actinomycetota</taxon>
        <taxon>Actinomycetes</taxon>
        <taxon>Streptosporangiales</taxon>
        <taxon>Thermomonosporaceae</taxon>
        <taxon>Actinomadura</taxon>
    </lineage>
</organism>
<dbReference type="Pfam" id="PF13649">
    <property type="entry name" value="Methyltransf_25"/>
    <property type="match status" value="1"/>
</dbReference>
<sequence>MRRTPPHPPHLPDLRAGLGSGATRASRPRRRRAGDRLPGRGGLRHLWGLPEQDLPNTATSVVSDLRERTPMNETARAEHGLGYAVNAPYYDLIFPAPVRATLEGALQTLLPNARAVAEIGPGTGIFTEALARLLGPKAEIFAIEPARIMRAALMTRLARLPEANVTVLPDDALTAELDVELDAVVLFNLIMHFGPDDRARLWRKWAGALRPGGTLIMETQFPQKATAVPEAIVPGGVLGRHRYDTVARADVIDQDRIRWLMTYRTWAGNDLVRTETADFDCYVISDELLAQELSAAGLVPHPAAPADIQAWQRP</sequence>
<reference evidence="3 4" key="1">
    <citation type="submission" date="2019-09" db="EMBL/GenBank/DDBJ databases">
        <title>Actinomadura physcomitrii sp. nov., a novel actinomycete isolated from moss [Physcomitrium sphaericum (Ludw) Fuernr].</title>
        <authorList>
            <person name="Zhuang X."/>
            <person name="Liu C."/>
        </authorList>
    </citation>
    <scope>NUCLEOTIDE SEQUENCE [LARGE SCALE GENOMIC DNA]</scope>
    <source>
        <strain evidence="3 4">HMC1</strain>
    </source>
</reference>
<dbReference type="InterPro" id="IPR029063">
    <property type="entry name" value="SAM-dependent_MTases_sf"/>
</dbReference>
<dbReference type="GO" id="GO:0008168">
    <property type="term" value="F:methyltransferase activity"/>
    <property type="evidence" value="ECO:0007669"/>
    <property type="project" value="UniProtKB-KW"/>
</dbReference>
<keyword evidence="3" id="KW-0489">Methyltransferase</keyword>
<dbReference type="GO" id="GO:0032259">
    <property type="term" value="P:methylation"/>
    <property type="evidence" value="ECO:0007669"/>
    <property type="project" value="UniProtKB-KW"/>
</dbReference>
<dbReference type="Proteomes" id="UP000468735">
    <property type="component" value="Unassembled WGS sequence"/>
</dbReference>
<feature type="region of interest" description="Disordered" evidence="1">
    <location>
        <begin position="1"/>
        <end position="51"/>
    </location>
</feature>
<dbReference type="AlphaFoldDB" id="A0A6H9Z2E4"/>
<dbReference type="SUPFAM" id="SSF53335">
    <property type="entry name" value="S-adenosyl-L-methionine-dependent methyltransferases"/>
    <property type="match status" value="1"/>
</dbReference>
<evidence type="ECO:0000259" key="2">
    <source>
        <dbReference type="Pfam" id="PF13649"/>
    </source>
</evidence>
<dbReference type="InterPro" id="IPR041698">
    <property type="entry name" value="Methyltransf_25"/>
</dbReference>
<dbReference type="OrthoDB" id="4528595at2"/>
<keyword evidence="3" id="KW-0808">Transferase</keyword>
<dbReference type="CDD" id="cd02440">
    <property type="entry name" value="AdoMet_MTases"/>
    <property type="match status" value="1"/>
</dbReference>
<accession>A0A6H9Z2E4</accession>
<evidence type="ECO:0000256" key="1">
    <source>
        <dbReference type="SAM" id="MobiDB-lite"/>
    </source>
</evidence>
<evidence type="ECO:0000313" key="3">
    <source>
        <dbReference type="EMBL" id="KAB2349702.1"/>
    </source>
</evidence>
<evidence type="ECO:0000313" key="4">
    <source>
        <dbReference type="Proteomes" id="UP000468735"/>
    </source>
</evidence>
<feature type="compositionally biased region" description="Pro residues" evidence="1">
    <location>
        <begin position="1"/>
        <end position="11"/>
    </location>
</feature>
<dbReference type="EMBL" id="WBMT01000005">
    <property type="protein sequence ID" value="KAB2349702.1"/>
    <property type="molecule type" value="Genomic_DNA"/>
</dbReference>
<dbReference type="Gene3D" id="3.40.50.150">
    <property type="entry name" value="Vaccinia Virus protein VP39"/>
    <property type="match status" value="1"/>
</dbReference>
<proteinExistence type="predicted"/>
<protein>
    <submittedName>
        <fullName evidence="3">Class I SAM-dependent methyltransferase</fullName>
    </submittedName>
</protein>
<comment type="caution">
    <text evidence="3">The sequence shown here is derived from an EMBL/GenBank/DDBJ whole genome shotgun (WGS) entry which is preliminary data.</text>
</comment>